<feature type="domain" description="Methionyl/Valyl/Leucyl/Isoleucyl-tRNA synthetase anticodon-binding" evidence="17">
    <location>
        <begin position="676"/>
        <end position="827"/>
    </location>
</feature>
<keyword evidence="12 15" id="KW-0030">Aminoacyl-tRNA synthetase</keyword>
<comment type="caution">
    <text evidence="18">The sequence shown here is derived from an EMBL/GenBank/DDBJ whole genome shotgun (WGS) entry which is preliminary data.</text>
</comment>
<dbReference type="GO" id="GO:0006428">
    <property type="term" value="P:isoleucyl-tRNA aminoacylation"/>
    <property type="evidence" value="ECO:0007669"/>
    <property type="project" value="UniProtKB-UniRule"/>
</dbReference>
<dbReference type="Gene3D" id="1.10.730.10">
    <property type="entry name" value="Isoleucyl-tRNA Synthetase, Domain 1"/>
    <property type="match status" value="1"/>
</dbReference>
<keyword evidence="7 15" id="KW-0479">Metal-binding</keyword>
<keyword evidence="9 15" id="KW-0862">Zinc</keyword>
<keyword evidence="11 15" id="KW-0648">Protein biosynthesis</keyword>
<dbReference type="InterPro" id="IPR014729">
    <property type="entry name" value="Rossmann-like_a/b/a_fold"/>
</dbReference>
<dbReference type="PANTHER" id="PTHR42780:SF1">
    <property type="entry name" value="ISOLEUCINE--TRNA LIGASE, CYTOPLASMIC"/>
    <property type="match status" value="1"/>
</dbReference>
<dbReference type="SUPFAM" id="SSF52374">
    <property type="entry name" value="Nucleotidylyl transferase"/>
    <property type="match status" value="1"/>
</dbReference>
<dbReference type="Pfam" id="PF00133">
    <property type="entry name" value="tRNA-synt_1"/>
    <property type="match status" value="1"/>
</dbReference>
<evidence type="ECO:0000256" key="9">
    <source>
        <dbReference type="ARBA" id="ARBA00022833"/>
    </source>
</evidence>
<dbReference type="PRINTS" id="PR00984">
    <property type="entry name" value="TRNASYNTHILE"/>
</dbReference>
<proteinExistence type="inferred from homology"/>
<comment type="function">
    <text evidence="13 15">Catalyzes the attachment of isoleucine to tRNA(Ile). As IleRS can inadvertently accommodate and process structurally similar amino acids such as valine, to avoid such errors it has two additional distinct tRNA(Ile)-dependent editing activities. One activity is designated as 'pretransfer' editing and involves the hydrolysis of activated Val-AMP. The other activity is designated 'posttransfer' editing and involves deacylation of mischarged Val-tRNA(Ile).</text>
</comment>
<dbReference type="GO" id="GO:0000049">
    <property type="term" value="F:tRNA binding"/>
    <property type="evidence" value="ECO:0007669"/>
    <property type="project" value="InterPro"/>
</dbReference>
<keyword evidence="8 15" id="KW-0547">Nucleotide-binding</keyword>
<dbReference type="Proteomes" id="UP000246114">
    <property type="component" value="Unassembled WGS sequence"/>
</dbReference>
<dbReference type="Gene3D" id="3.40.50.620">
    <property type="entry name" value="HUPs"/>
    <property type="match status" value="2"/>
</dbReference>
<comment type="subcellular location">
    <subcellularLocation>
        <location evidence="2 15">Cytoplasm</location>
    </subcellularLocation>
</comment>
<dbReference type="GO" id="GO:0002161">
    <property type="term" value="F:aminoacyl-tRNA deacylase activity"/>
    <property type="evidence" value="ECO:0007669"/>
    <property type="project" value="InterPro"/>
</dbReference>
<dbReference type="Pfam" id="PF19302">
    <property type="entry name" value="DUF5915"/>
    <property type="match status" value="1"/>
</dbReference>
<comment type="subunit">
    <text evidence="4 15">Monomer.</text>
</comment>
<comment type="domain">
    <text evidence="15">IleRS has two distinct active sites: one for aminoacylation and one for editing. The misactivated valine is translocated from the active site to the editing site, which sterically excludes the correctly activated isoleucine. The single editing site contains two valyl binding pockets, one specific for each substrate (Val-AMP or Val-tRNA(Ile)).</text>
</comment>
<evidence type="ECO:0000256" key="2">
    <source>
        <dbReference type="ARBA" id="ARBA00004496"/>
    </source>
</evidence>
<evidence type="ECO:0000256" key="3">
    <source>
        <dbReference type="ARBA" id="ARBA00007078"/>
    </source>
</evidence>
<evidence type="ECO:0000256" key="7">
    <source>
        <dbReference type="ARBA" id="ARBA00022723"/>
    </source>
</evidence>
<evidence type="ECO:0000313" key="19">
    <source>
        <dbReference type="Proteomes" id="UP000246114"/>
    </source>
</evidence>
<dbReference type="InterPro" id="IPR013155">
    <property type="entry name" value="M/V/L/I-tRNA-synth_anticd-bd"/>
</dbReference>
<dbReference type="InterPro" id="IPR002301">
    <property type="entry name" value="Ile-tRNA-ligase"/>
</dbReference>
<feature type="short sequence motif" description="'HIGH' region" evidence="15">
    <location>
        <begin position="48"/>
        <end position="58"/>
    </location>
</feature>
<evidence type="ECO:0000256" key="13">
    <source>
        <dbReference type="ARBA" id="ARBA00025217"/>
    </source>
</evidence>
<dbReference type="InterPro" id="IPR001412">
    <property type="entry name" value="aa-tRNA-synth_I_CS"/>
</dbReference>
<dbReference type="HAMAP" id="MF_02003">
    <property type="entry name" value="Ile_tRNA_synth_type2"/>
    <property type="match status" value="1"/>
</dbReference>
<gene>
    <name evidence="15" type="primary">ileS</name>
    <name evidence="18" type="ORF">DBY38_04875</name>
</gene>
<dbReference type="InterPro" id="IPR033709">
    <property type="entry name" value="Anticodon_Ile_ABEc"/>
</dbReference>
<dbReference type="GO" id="GO:0004822">
    <property type="term" value="F:isoleucine-tRNA ligase activity"/>
    <property type="evidence" value="ECO:0007669"/>
    <property type="project" value="UniProtKB-UniRule"/>
</dbReference>
<comment type="similarity">
    <text evidence="3 15">Belongs to the class-I aminoacyl-tRNA synthetase family. IleS type 2 subfamily.</text>
</comment>
<evidence type="ECO:0000256" key="10">
    <source>
        <dbReference type="ARBA" id="ARBA00022840"/>
    </source>
</evidence>
<evidence type="ECO:0000256" key="14">
    <source>
        <dbReference type="ARBA" id="ARBA00048359"/>
    </source>
</evidence>
<dbReference type="PANTHER" id="PTHR42780">
    <property type="entry name" value="SOLEUCYL-TRNA SYNTHETASE"/>
    <property type="match status" value="1"/>
</dbReference>
<dbReference type="CDD" id="cd07961">
    <property type="entry name" value="Anticodon_Ia_Ile_ABEc"/>
    <property type="match status" value="1"/>
</dbReference>
<dbReference type="NCBIfam" id="TIGR00392">
    <property type="entry name" value="ileS"/>
    <property type="match status" value="1"/>
</dbReference>
<comment type="cofactor">
    <cofactor evidence="1 15">
        <name>Zn(2+)</name>
        <dbReference type="ChEBI" id="CHEBI:29105"/>
    </cofactor>
</comment>
<dbReference type="SUPFAM" id="SSF50677">
    <property type="entry name" value="ValRS/IleRS/LeuRS editing domain"/>
    <property type="match status" value="1"/>
</dbReference>
<reference evidence="18 19" key="1">
    <citation type="submission" date="2018-03" db="EMBL/GenBank/DDBJ databases">
        <title>The uncultured portion of the human microbiome is neutrally assembled.</title>
        <authorList>
            <person name="Jeraldo P."/>
            <person name="Boardman L."/>
            <person name="White B.A."/>
            <person name="Nelson H."/>
            <person name="Goldenfeld N."/>
            <person name="Chia N."/>
        </authorList>
    </citation>
    <scope>NUCLEOTIDE SEQUENCE [LARGE SCALE GENOMIC DNA]</scope>
    <source>
        <strain evidence="18">CIM:MAG 903</strain>
    </source>
</reference>
<keyword evidence="6 15" id="KW-0436">Ligase</keyword>
<dbReference type="EMBL" id="QAMZ01000025">
    <property type="protein sequence ID" value="PWL54221.1"/>
    <property type="molecule type" value="Genomic_DNA"/>
</dbReference>
<feature type="binding site" evidence="15">
    <location>
        <position position="593"/>
    </location>
    <ligand>
        <name>ATP</name>
        <dbReference type="ChEBI" id="CHEBI:30616"/>
    </ligand>
</feature>
<dbReference type="CDD" id="cd00818">
    <property type="entry name" value="IleRS_core"/>
    <property type="match status" value="1"/>
</dbReference>
<accession>A0A316M855</accession>
<sequence length="1036" mass="118782">MYKKIDSSKSFVDIEKDILNLWKEEDVIQKNFDLNEGGEYFTFYDGPPTANGKPHIGHVLTRVMKDLIPRYKVMKGYKVLRKAGWDTHGLPVELEIEKKLGISGKDQIEGYGVEKFIGECKDSVFTYSSMWKNMSEQIGYWIDMDNPYVTYHNEYIESVWWALKQMWDKGLLYEGHKVMPYCPRCGTALSSHEVAQGYKDVKDLTCIAKFKVVGEENKYILAWTTTPWTLPSNLALCINKAYTYIEAKVGEETYVIAKDLATKVLGEDYEVVKEFKGSELLGTKYEQLMPFGKVEGKAFEVIHGDYVTLSDGTGIVHIAPAYGEDDSLVAKANGIAFINLVDREGKFVEEVTPWAGKFVKKCDESICKWLEENNKLFKTEKHLHSYPHCWRCDTPLLYYPKESWFVRMTQLRDKLLENNNKINWLPDNVKTGRFGKFLENVIDWGISRDRYWGTPLPIWECECGHKECIGSIEELKKKGINVPNDIELHKPYIDNVHLHCEKCGKEMKRTGEVIDCWFDSGSMPFAQYHYPFENKEVFEANFPAQFISEAVDQTRGWFYTLLAISTAIFDTNPFENCVVLGHVLDKHGIKMSKHKGNVVDPIEVIESQGADATRWHFYTASAPWLPTRFSKDDVAEAQRSFLSTLWNVYSFYILYADLDKFDPTKYEDFVSDNVMDKWEMSRLNTLVKTVDEDLSNYRITQAALSIQDFVDELSNWYVRRNRSRYWSETLTDDKIGAYVTLYRVLVTLTKVAAPFIPFVTEEIYQNLVVSLDKKAPESIHLCSWPEYKAEEVDSALEADMDMAYKIVKLGRSARNSANIKNRQPLSEMLVSISSLPEYYGAIIKDELNIKSVQFGADLSRYVNFEIKPNLPVLGKAYGKMIPKIRQEIGKRNQMELAQTVQNGGTVTIDVDGTEIELNSENLLVTMQGLEGYAFAGAGEVGVVLDTTITEELREEGHVREMVSKIQNMRKESGFEVADKINLYIANNDKLIEVVKKYADVIKKETLTVEIVYNGEVEYTNFNINGESLDMAVEVVK</sequence>
<dbReference type="PROSITE" id="PS00178">
    <property type="entry name" value="AA_TRNA_LIGASE_I"/>
    <property type="match status" value="1"/>
</dbReference>
<evidence type="ECO:0000256" key="5">
    <source>
        <dbReference type="ARBA" id="ARBA00022490"/>
    </source>
</evidence>
<evidence type="ECO:0000313" key="18">
    <source>
        <dbReference type="EMBL" id="PWL54221.1"/>
    </source>
</evidence>
<evidence type="ECO:0000256" key="6">
    <source>
        <dbReference type="ARBA" id="ARBA00022598"/>
    </source>
</evidence>
<evidence type="ECO:0000256" key="11">
    <source>
        <dbReference type="ARBA" id="ARBA00022917"/>
    </source>
</evidence>
<feature type="domain" description="Aminoacyl-tRNA synthetase class Ia" evidence="16">
    <location>
        <begin position="18"/>
        <end position="619"/>
    </location>
</feature>
<evidence type="ECO:0000256" key="12">
    <source>
        <dbReference type="ARBA" id="ARBA00023146"/>
    </source>
</evidence>
<keyword evidence="5 15" id="KW-0963">Cytoplasm</keyword>
<dbReference type="GO" id="GO:0008270">
    <property type="term" value="F:zinc ion binding"/>
    <property type="evidence" value="ECO:0007669"/>
    <property type="project" value="UniProtKB-UniRule"/>
</dbReference>
<evidence type="ECO:0000256" key="1">
    <source>
        <dbReference type="ARBA" id="ARBA00001947"/>
    </source>
</evidence>
<protein>
    <recommendedName>
        <fullName evidence="15">Isoleucine--tRNA ligase</fullName>
        <ecNumber evidence="15">6.1.1.5</ecNumber>
    </recommendedName>
    <alternativeName>
        <fullName evidence="15">Isoleucyl-tRNA synthetase</fullName>
        <shortName evidence="15">IleRS</shortName>
    </alternativeName>
</protein>
<dbReference type="EC" id="6.1.1.5" evidence="15"/>
<evidence type="ECO:0000259" key="16">
    <source>
        <dbReference type="Pfam" id="PF00133"/>
    </source>
</evidence>
<name>A0A316M855_9CLOT</name>
<dbReference type="AlphaFoldDB" id="A0A316M855"/>
<evidence type="ECO:0000259" key="17">
    <source>
        <dbReference type="Pfam" id="PF08264"/>
    </source>
</evidence>
<dbReference type="InterPro" id="IPR023586">
    <property type="entry name" value="Ile-tRNA-ligase_type2"/>
</dbReference>
<evidence type="ECO:0000256" key="8">
    <source>
        <dbReference type="ARBA" id="ARBA00022741"/>
    </source>
</evidence>
<evidence type="ECO:0000256" key="4">
    <source>
        <dbReference type="ARBA" id="ARBA00011245"/>
    </source>
</evidence>
<dbReference type="InterPro" id="IPR009080">
    <property type="entry name" value="tRNAsynth_Ia_anticodon-bd"/>
</dbReference>
<dbReference type="GO" id="GO:0005737">
    <property type="term" value="C:cytoplasm"/>
    <property type="evidence" value="ECO:0007669"/>
    <property type="project" value="UniProtKB-SubCell"/>
</dbReference>
<organism evidence="18 19">
    <name type="scientific">Clostridium cadaveris</name>
    <dbReference type="NCBI Taxonomy" id="1529"/>
    <lineage>
        <taxon>Bacteria</taxon>
        <taxon>Bacillati</taxon>
        <taxon>Bacillota</taxon>
        <taxon>Clostridia</taxon>
        <taxon>Eubacteriales</taxon>
        <taxon>Clostridiaceae</taxon>
        <taxon>Clostridium</taxon>
    </lineage>
</organism>
<dbReference type="GO" id="GO:0005524">
    <property type="term" value="F:ATP binding"/>
    <property type="evidence" value="ECO:0007669"/>
    <property type="project" value="UniProtKB-UniRule"/>
</dbReference>
<evidence type="ECO:0000256" key="15">
    <source>
        <dbReference type="HAMAP-Rule" id="MF_02003"/>
    </source>
</evidence>
<dbReference type="FunFam" id="3.40.50.620:FF:000075">
    <property type="entry name" value="Isoleucine--tRNA ligase"/>
    <property type="match status" value="1"/>
</dbReference>
<dbReference type="FunFam" id="3.40.50.620:FF:000063">
    <property type="entry name" value="Isoleucine--tRNA ligase"/>
    <property type="match status" value="1"/>
</dbReference>
<comment type="catalytic activity">
    <reaction evidence="14 15">
        <text>tRNA(Ile) + L-isoleucine + ATP = L-isoleucyl-tRNA(Ile) + AMP + diphosphate</text>
        <dbReference type="Rhea" id="RHEA:11060"/>
        <dbReference type="Rhea" id="RHEA-COMP:9666"/>
        <dbReference type="Rhea" id="RHEA-COMP:9695"/>
        <dbReference type="ChEBI" id="CHEBI:30616"/>
        <dbReference type="ChEBI" id="CHEBI:33019"/>
        <dbReference type="ChEBI" id="CHEBI:58045"/>
        <dbReference type="ChEBI" id="CHEBI:78442"/>
        <dbReference type="ChEBI" id="CHEBI:78528"/>
        <dbReference type="ChEBI" id="CHEBI:456215"/>
        <dbReference type="EC" id="6.1.1.5"/>
    </reaction>
</comment>
<dbReference type="Pfam" id="PF08264">
    <property type="entry name" value="Anticodon_1"/>
    <property type="match status" value="1"/>
</dbReference>
<dbReference type="SUPFAM" id="SSF47323">
    <property type="entry name" value="Anticodon-binding domain of a subclass of class I aminoacyl-tRNA synthetases"/>
    <property type="match status" value="2"/>
</dbReference>
<feature type="short sequence motif" description="'KMSKS' region" evidence="15">
    <location>
        <begin position="590"/>
        <end position="594"/>
    </location>
</feature>
<dbReference type="InterPro" id="IPR009008">
    <property type="entry name" value="Val/Leu/Ile-tRNA-synth_edit"/>
</dbReference>
<keyword evidence="10 15" id="KW-0067">ATP-binding</keyword>
<dbReference type="InterPro" id="IPR002300">
    <property type="entry name" value="aa-tRNA-synth_Ia"/>
</dbReference>